<dbReference type="InterPro" id="IPR023404">
    <property type="entry name" value="rSAM_horseshoe"/>
</dbReference>
<dbReference type="SUPFAM" id="SSF102114">
    <property type="entry name" value="Radical SAM enzymes"/>
    <property type="match status" value="1"/>
</dbReference>
<name>A0A544QY12_9FIRM</name>
<sequence length="614" mass="71035">MEKINLKKILKKVEKPARYLGNEINSIHKDTSREDIIRYAHCFPDLYEVGMSHLGSHILYDVINSEEDVFCERVYAPRVDMEEKMRENNIPLFGLESRESIRDFDIVAFTLQYELCYTNILNMLDLAGIPLLMKDRKEGDPFVLVGGSCAYNSEPMSDFIDAALLGEGEEMNLEVVREYKEWKKSGEPREKFLERIAKIEGVYVPSFYDVEYNEDQTIKSVKPNRECAAEKPRKRIISDMNEVRYPERFVVPYIDTVHDRIVLEIFRGCTRGCRFCQAGMIYRPIREKNFARLKEILEKLVKTTGYDEISLVSLSTSDYSELAELTDYLVDEYASKNIGISLPSLRLDNFSMEIANKIQKVRKSGLTFAPEAGSQRLRDVINKGITEDDLRRASRQAFEMGWNSLKLYFMIGLPTETYDDLDGIADLAYEVVDIYRDVHNGKLKGKFGVTVSTSTFVPKPFTPFQWNPQDKKENVVEKQKHLVKKMRNGNIKYNYHDSDTSLMEAVFARGDRRLGKVLLDAHKMGAKFDGWDEYFDLEIWKKAMEINNLDISFYAHRTRDFDEVFPWDHIDVGVSKKFLIREAENAVKEVVTPDCRKRCNGCGINVHDIGRGLC</sequence>
<gene>
    <name evidence="2" type="ORF">EXD82_00010</name>
</gene>
<feature type="domain" description="Radical SAM core" evidence="1">
    <location>
        <begin position="255"/>
        <end position="492"/>
    </location>
</feature>
<dbReference type="InterPro" id="IPR006638">
    <property type="entry name" value="Elp3/MiaA/NifB-like_rSAM"/>
</dbReference>
<evidence type="ECO:0000313" key="3">
    <source>
        <dbReference type="Proteomes" id="UP000317863"/>
    </source>
</evidence>
<dbReference type="SMART" id="SM00729">
    <property type="entry name" value="Elp3"/>
    <property type="match status" value="1"/>
</dbReference>
<dbReference type="InterPro" id="IPR023862">
    <property type="entry name" value="CHP03960_rSAM"/>
</dbReference>
<dbReference type="NCBIfam" id="TIGR03960">
    <property type="entry name" value="rSAM_fuse_unch"/>
    <property type="match status" value="1"/>
</dbReference>
<proteinExistence type="predicted"/>
<dbReference type="Pfam" id="PF04055">
    <property type="entry name" value="Radical_SAM"/>
    <property type="match status" value="1"/>
</dbReference>
<protein>
    <submittedName>
        <fullName evidence="2">TIGR03960 family B12-binding radical SAM protein</fullName>
    </submittedName>
</protein>
<evidence type="ECO:0000313" key="2">
    <source>
        <dbReference type="EMBL" id="TQQ85637.1"/>
    </source>
</evidence>
<dbReference type="OrthoDB" id="9806827at2"/>
<dbReference type="RefSeq" id="WP_142534868.1">
    <property type="nucleotide sequence ID" value="NZ_SGJB01000001.1"/>
</dbReference>
<dbReference type="Pfam" id="PF19864">
    <property type="entry name" value="Radical_SAM_N2"/>
    <property type="match status" value="1"/>
</dbReference>
<dbReference type="GO" id="GO:0051536">
    <property type="term" value="F:iron-sulfur cluster binding"/>
    <property type="evidence" value="ECO:0007669"/>
    <property type="project" value="InterPro"/>
</dbReference>
<dbReference type="PANTHER" id="PTHR42731">
    <property type="entry name" value="SLL1084 PROTEIN"/>
    <property type="match status" value="1"/>
</dbReference>
<dbReference type="PANTHER" id="PTHR42731:SF1">
    <property type="entry name" value="RADICAL SAM DOMAIN PROTEIN"/>
    <property type="match status" value="1"/>
</dbReference>
<keyword evidence="3" id="KW-1185">Reference proteome</keyword>
<dbReference type="AlphaFoldDB" id="A0A544QY12"/>
<dbReference type="EMBL" id="SGJB01000001">
    <property type="protein sequence ID" value="TQQ85637.1"/>
    <property type="molecule type" value="Genomic_DNA"/>
</dbReference>
<dbReference type="CDD" id="cd01335">
    <property type="entry name" value="Radical_SAM"/>
    <property type="match status" value="1"/>
</dbReference>
<dbReference type="SFLD" id="SFLDG01082">
    <property type="entry name" value="B12-binding_domain_containing"/>
    <property type="match status" value="1"/>
</dbReference>
<dbReference type="InterPro" id="IPR007197">
    <property type="entry name" value="rSAM"/>
</dbReference>
<organism evidence="2 3">
    <name type="scientific">Peptacetobacter hominis</name>
    <dbReference type="NCBI Taxonomy" id="2743610"/>
    <lineage>
        <taxon>Bacteria</taxon>
        <taxon>Bacillati</taxon>
        <taxon>Bacillota</taxon>
        <taxon>Clostridia</taxon>
        <taxon>Peptostreptococcales</taxon>
        <taxon>Peptostreptococcaceae</taxon>
        <taxon>Peptacetobacter</taxon>
    </lineage>
</organism>
<dbReference type="Gene3D" id="3.80.30.20">
    <property type="entry name" value="tm_1862 like domain"/>
    <property type="match status" value="1"/>
</dbReference>
<dbReference type="InterPro" id="IPR045784">
    <property type="entry name" value="Radical_SAM_N2"/>
</dbReference>
<dbReference type="SFLD" id="SFLDS00029">
    <property type="entry name" value="Radical_SAM"/>
    <property type="match status" value="1"/>
</dbReference>
<reference evidence="2 3" key="1">
    <citation type="submission" date="2019-02" db="EMBL/GenBank/DDBJ databases">
        <title>Peptostreptococcaceae bacterium ZHW00191 nov., a new bacterium isolated from the human gut.</title>
        <authorList>
            <person name="Zhou H.-W."/>
            <person name="Chen X.-J."/>
        </authorList>
    </citation>
    <scope>NUCLEOTIDE SEQUENCE [LARGE SCALE GENOMIC DNA]</scope>
    <source>
        <strain evidence="2 3">ZHW00191</strain>
    </source>
</reference>
<comment type="caution">
    <text evidence="2">The sequence shown here is derived from an EMBL/GenBank/DDBJ whole genome shotgun (WGS) entry which is preliminary data.</text>
</comment>
<evidence type="ECO:0000259" key="1">
    <source>
        <dbReference type="PROSITE" id="PS51918"/>
    </source>
</evidence>
<dbReference type="Proteomes" id="UP000317863">
    <property type="component" value="Unassembled WGS sequence"/>
</dbReference>
<accession>A0A544QY12</accession>
<dbReference type="InterPro" id="IPR058240">
    <property type="entry name" value="rSAM_sf"/>
</dbReference>
<dbReference type="GO" id="GO:0003824">
    <property type="term" value="F:catalytic activity"/>
    <property type="evidence" value="ECO:0007669"/>
    <property type="project" value="InterPro"/>
</dbReference>
<dbReference type="PROSITE" id="PS51918">
    <property type="entry name" value="RADICAL_SAM"/>
    <property type="match status" value="1"/>
</dbReference>